<evidence type="ECO:0000259" key="14">
    <source>
        <dbReference type="Pfam" id="PF11838"/>
    </source>
</evidence>
<dbReference type="GO" id="GO:0070006">
    <property type="term" value="F:metalloaminopeptidase activity"/>
    <property type="evidence" value="ECO:0007669"/>
    <property type="project" value="TreeGrafter"/>
</dbReference>
<keyword evidence="7 10" id="KW-0862">Zinc</keyword>
<dbReference type="Gene3D" id="1.10.390.10">
    <property type="entry name" value="Neutral Protease Domain 2"/>
    <property type="match status" value="1"/>
</dbReference>
<dbReference type="InterPro" id="IPR024571">
    <property type="entry name" value="ERAP1-like_C_dom"/>
</dbReference>
<dbReference type="InterPro" id="IPR014782">
    <property type="entry name" value="Peptidase_M1_dom"/>
</dbReference>
<sequence>MPLPARTACAAMRASFATRHLPEPAMPTPAPPASALAALAALAALGVLATAGATPAGAARLGRDVVPTRQSVALELDPARDSYAGVVEIALEVARPAARLTLHAEDLAIGRVTLRAGGREAPARAEPESAGVLRIVPAEPLAPGPATLTIAFTNAFDTRASGLYRVTRDGLFYAFTHFQADDARRAFPCFDEPSFKIPWRVTLTVPDGLLALGNAPLARDSSAGGWRTVTFAETPPLPSYLVAFAAGPFDTLAVTGTSVPCRIVAPRGGAAHGAEAARVTPPLLAALEAWFEERIPFDKLDLVAVPEFWYGAMENPGAVTFAESRLLLDPARATAGERARLARLVAHELAHMWFGNLVTMAWWDDLWLNEAFATWLGNRIADRVFPEHGTAVAEIEARASALRADARASARAVRAPVATADNLLHLADPLAYQKGRSVLEMFERWLGPETFRDGVLDHLDAHRWGNANGDDLWEALSAAQRRGAGRLVPRRLDAGDVARAMPAFLDRPGVPLVTVEPVGRGRLRLTQRRFTRAGAGGGAQPLWRIPVALAWGEGAVVRRRTVLLAKRSMEVKLDGAATLEWIHPNAGESGYYRWSLPPALLAALVAHAPRVLDARERAALPDHLAALLDAGELAGDAFLAALARLVADPDPRVALSALRAIGAARGPLVGPAAAPDFAAWVRGTLGPVAARLGPEARAGEDAAAGTLRAELLDALADWGGDPAARARGEALARALLAGERGPDAALDAVAPGIAALHGDRALFDACASRARTAATAAERGRWLRALARFREPALIEAALAFALEAPLPPQEVLAIPLEMAARPETQERAWRFVEERWRTIAARVPPMFLGLLPRFAGGCSRERAAAARRFFEEDSARQGSGWQRSLEEAAEDAAACADLRAREAARVAAWLRAGRAAGDAPAR</sequence>
<dbReference type="Pfam" id="PF17900">
    <property type="entry name" value="Peptidase_M1_N"/>
    <property type="match status" value="1"/>
</dbReference>
<dbReference type="CDD" id="cd09601">
    <property type="entry name" value="M1_APN-Q_like"/>
    <property type="match status" value="1"/>
</dbReference>
<dbReference type="EMBL" id="DSQF01000022">
    <property type="protein sequence ID" value="HGZ43826.1"/>
    <property type="molecule type" value="Genomic_DNA"/>
</dbReference>
<evidence type="ECO:0000256" key="4">
    <source>
        <dbReference type="ARBA" id="ARBA00022670"/>
    </source>
</evidence>
<dbReference type="Pfam" id="PF01433">
    <property type="entry name" value="Peptidase_M1"/>
    <property type="match status" value="1"/>
</dbReference>
<dbReference type="GO" id="GO:0016020">
    <property type="term" value="C:membrane"/>
    <property type="evidence" value="ECO:0007669"/>
    <property type="project" value="TreeGrafter"/>
</dbReference>
<evidence type="ECO:0000256" key="3">
    <source>
        <dbReference type="ARBA" id="ARBA00022438"/>
    </source>
</evidence>
<protein>
    <recommendedName>
        <fullName evidence="12">Aminopeptidase</fullName>
        <ecNumber evidence="12">3.4.11.-</ecNumber>
    </recommendedName>
</protein>
<keyword evidence="8 12" id="KW-0482">Metalloprotease</keyword>
<feature type="active site" description="Proton acceptor" evidence="9">
    <location>
        <position position="348"/>
    </location>
</feature>
<evidence type="ECO:0000313" key="16">
    <source>
        <dbReference type="EMBL" id="HGZ43826.1"/>
    </source>
</evidence>
<dbReference type="FunFam" id="1.10.390.10:FF:000006">
    <property type="entry name" value="Puromycin-sensitive aminopeptidase"/>
    <property type="match status" value="1"/>
</dbReference>
<dbReference type="GO" id="GO:0008270">
    <property type="term" value="F:zinc ion binding"/>
    <property type="evidence" value="ECO:0007669"/>
    <property type="project" value="UniProtKB-UniRule"/>
</dbReference>
<gene>
    <name evidence="16" type="ORF">ENR23_10465</name>
</gene>
<feature type="binding site" evidence="10">
    <location>
        <position position="370"/>
    </location>
    <ligand>
        <name>Zn(2+)</name>
        <dbReference type="ChEBI" id="CHEBI:29105"/>
        <note>catalytic</note>
    </ligand>
</feature>
<dbReference type="InterPro" id="IPR034016">
    <property type="entry name" value="M1_APN-typ"/>
</dbReference>
<feature type="binding site" evidence="10">
    <location>
        <position position="351"/>
    </location>
    <ligand>
        <name>Zn(2+)</name>
        <dbReference type="ChEBI" id="CHEBI:29105"/>
        <note>catalytic</note>
    </ligand>
</feature>
<dbReference type="GO" id="GO:0042277">
    <property type="term" value="F:peptide binding"/>
    <property type="evidence" value="ECO:0007669"/>
    <property type="project" value="TreeGrafter"/>
</dbReference>
<keyword evidence="6 12" id="KW-0378">Hydrolase</keyword>
<dbReference type="Pfam" id="PF11838">
    <property type="entry name" value="ERAP1_C"/>
    <property type="match status" value="1"/>
</dbReference>
<dbReference type="InterPro" id="IPR001930">
    <property type="entry name" value="Peptidase_M1"/>
</dbReference>
<comment type="cofactor">
    <cofactor evidence="10 12">
        <name>Zn(2+)</name>
        <dbReference type="ChEBI" id="CHEBI:29105"/>
    </cofactor>
    <text evidence="10 12">Binds 1 zinc ion per subunit.</text>
</comment>
<dbReference type="PRINTS" id="PR00756">
    <property type="entry name" value="ALADIPTASE"/>
</dbReference>
<feature type="domain" description="Aminopeptidase N-like N-terminal" evidence="15">
    <location>
        <begin position="67"/>
        <end position="241"/>
    </location>
</feature>
<feature type="domain" description="ERAP1-like C-terminal" evidence="14">
    <location>
        <begin position="581"/>
        <end position="893"/>
    </location>
</feature>
<keyword evidence="3 12" id="KW-0031">Aminopeptidase</keyword>
<dbReference type="GO" id="GO:0005615">
    <property type="term" value="C:extracellular space"/>
    <property type="evidence" value="ECO:0007669"/>
    <property type="project" value="TreeGrafter"/>
</dbReference>
<dbReference type="InterPro" id="IPR027268">
    <property type="entry name" value="Peptidase_M4/M1_CTD_sf"/>
</dbReference>
<feature type="domain" description="Peptidase M1 membrane alanine aminopeptidase" evidence="13">
    <location>
        <begin position="279"/>
        <end position="480"/>
    </location>
</feature>
<dbReference type="PANTHER" id="PTHR11533:SF174">
    <property type="entry name" value="PUROMYCIN-SENSITIVE AMINOPEPTIDASE-RELATED"/>
    <property type="match status" value="1"/>
</dbReference>
<evidence type="ECO:0000259" key="15">
    <source>
        <dbReference type="Pfam" id="PF17900"/>
    </source>
</evidence>
<comment type="similarity">
    <text evidence="2 12">Belongs to the peptidase M1 family.</text>
</comment>
<reference evidence="16" key="1">
    <citation type="journal article" date="2020" name="mSystems">
        <title>Genome- and Community-Level Interaction Insights into Carbon Utilization and Element Cycling Functions of Hydrothermarchaeota in Hydrothermal Sediment.</title>
        <authorList>
            <person name="Zhou Z."/>
            <person name="Liu Y."/>
            <person name="Xu W."/>
            <person name="Pan J."/>
            <person name="Luo Z.H."/>
            <person name="Li M."/>
        </authorList>
    </citation>
    <scope>NUCLEOTIDE SEQUENCE [LARGE SCALE GENOMIC DNA]</scope>
    <source>
        <strain evidence="16">SpSt-381</strain>
    </source>
</reference>
<keyword evidence="5 10" id="KW-0479">Metal-binding</keyword>
<keyword evidence="4 12" id="KW-0645">Protease</keyword>
<accession>A0A832I4U4</accession>
<feature type="binding site" evidence="10">
    <location>
        <position position="347"/>
    </location>
    <ligand>
        <name>Zn(2+)</name>
        <dbReference type="ChEBI" id="CHEBI:29105"/>
        <note>catalytic</note>
    </ligand>
</feature>
<dbReference type="GO" id="GO:0043171">
    <property type="term" value="P:peptide catabolic process"/>
    <property type="evidence" value="ECO:0007669"/>
    <property type="project" value="TreeGrafter"/>
</dbReference>
<dbReference type="SUPFAM" id="SSF63737">
    <property type="entry name" value="Leukotriene A4 hydrolase N-terminal domain"/>
    <property type="match status" value="1"/>
</dbReference>
<dbReference type="Gene3D" id="2.60.40.1730">
    <property type="entry name" value="tricorn interacting facor f3 domain"/>
    <property type="match status" value="1"/>
</dbReference>
<evidence type="ECO:0000259" key="13">
    <source>
        <dbReference type="Pfam" id="PF01433"/>
    </source>
</evidence>
<dbReference type="GO" id="GO:0006508">
    <property type="term" value="P:proteolysis"/>
    <property type="evidence" value="ECO:0007669"/>
    <property type="project" value="UniProtKB-KW"/>
</dbReference>
<dbReference type="PANTHER" id="PTHR11533">
    <property type="entry name" value="PROTEASE M1 ZINC METALLOPROTEASE"/>
    <property type="match status" value="1"/>
</dbReference>
<evidence type="ECO:0000256" key="11">
    <source>
        <dbReference type="PIRSR" id="PIRSR634016-4"/>
    </source>
</evidence>
<proteinExistence type="inferred from homology"/>
<evidence type="ECO:0000256" key="6">
    <source>
        <dbReference type="ARBA" id="ARBA00022801"/>
    </source>
</evidence>
<organism evidence="16">
    <name type="scientific">Eiseniibacteriota bacterium</name>
    <dbReference type="NCBI Taxonomy" id="2212470"/>
    <lineage>
        <taxon>Bacteria</taxon>
        <taxon>Candidatus Eiseniibacteriota</taxon>
    </lineage>
</organism>
<dbReference type="InterPro" id="IPR050344">
    <property type="entry name" value="Peptidase_M1_aminopeptidases"/>
</dbReference>
<comment type="catalytic activity">
    <reaction evidence="1">
        <text>Release of an N-terminal amino acid, Xaa-|-Yaa- from a peptide, amide or arylamide. Xaa is preferably Ala, but may be most amino acids including Pro (slow action). When a terminal hydrophobic residue is followed by a prolyl residue, the two may be released as an intact Xaa-Pro dipeptide.</text>
        <dbReference type="EC" id="3.4.11.2"/>
    </reaction>
</comment>
<evidence type="ECO:0000256" key="7">
    <source>
        <dbReference type="ARBA" id="ARBA00022833"/>
    </source>
</evidence>
<evidence type="ECO:0000256" key="9">
    <source>
        <dbReference type="PIRSR" id="PIRSR634016-1"/>
    </source>
</evidence>
<evidence type="ECO:0000256" key="12">
    <source>
        <dbReference type="RuleBase" id="RU364040"/>
    </source>
</evidence>
<dbReference type="Gene3D" id="2.60.40.1910">
    <property type="match status" value="1"/>
</dbReference>
<dbReference type="Gene3D" id="1.25.50.20">
    <property type="match status" value="1"/>
</dbReference>
<evidence type="ECO:0000256" key="5">
    <source>
        <dbReference type="ARBA" id="ARBA00022723"/>
    </source>
</evidence>
<dbReference type="SUPFAM" id="SSF55486">
    <property type="entry name" value="Metalloproteases ('zincins'), catalytic domain"/>
    <property type="match status" value="1"/>
</dbReference>
<dbReference type="GO" id="GO:0016285">
    <property type="term" value="F:alanyl aminopeptidase activity"/>
    <property type="evidence" value="ECO:0007669"/>
    <property type="project" value="UniProtKB-EC"/>
</dbReference>
<dbReference type="EC" id="3.4.11.-" evidence="12"/>
<name>A0A832I4U4_UNCEI</name>
<evidence type="ECO:0000256" key="10">
    <source>
        <dbReference type="PIRSR" id="PIRSR634016-3"/>
    </source>
</evidence>
<dbReference type="AlphaFoldDB" id="A0A832I4U4"/>
<evidence type="ECO:0000256" key="1">
    <source>
        <dbReference type="ARBA" id="ARBA00000098"/>
    </source>
</evidence>
<dbReference type="GO" id="GO:0005737">
    <property type="term" value="C:cytoplasm"/>
    <property type="evidence" value="ECO:0007669"/>
    <property type="project" value="TreeGrafter"/>
</dbReference>
<dbReference type="InterPro" id="IPR045357">
    <property type="entry name" value="Aminopeptidase_N-like_N"/>
</dbReference>
<dbReference type="InterPro" id="IPR042097">
    <property type="entry name" value="Aminopeptidase_N-like_N_sf"/>
</dbReference>
<evidence type="ECO:0000256" key="2">
    <source>
        <dbReference type="ARBA" id="ARBA00010136"/>
    </source>
</evidence>
<comment type="caution">
    <text evidence="16">The sequence shown here is derived from an EMBL/GenBank/DDBJ whole genome shotgun (WGS) entry which is preliminary data.</text>
</comment>
<evidence type="ECO:0000256" key="8">
    <source>
        <dbReference type="ARBA" id="ARBA00023049"/>
    </source>
</evidence>
<feature type="site" description="Transition state stabilizer" evidence="11">
    <location>
        <position position="432"/>
    </location>
</feature>